<dbReference type="KEGG" id="hni:W911_11930"/>
<evidence type="ECO:0000313" key="2">
    <source>
        <dbReference type="EMBL" id="AHB50238.1"/>
    </source>
</evidence>
<dbReference type="Proteomes" id="UP000018542">
    <property type="component" value="Chromosome"/>
</dbReference>
<proteinExistence type="predicted"/>
<dbReference type="AlphaFoldDB" id="V5SI71"/>
<sequence>MSLFQKIAAAIGLGGAPANKPKRRQPPRTNNNRALTRKRQRLLDGFIVSKGMLTPRACTLRDVTALGACVEIWDGSVKPALLRNRLTLYIPSDGKEVDCDVMWKRDNAIGLKFASPFRTPRRSYAA</sequence>
<feature type="region of interest" description="Disordered" evidence="1">
    <location>
        <begin position="14"/>
        <end position="35"/>
    </location>
</feature>
<organism evidence="2 3">
    <name type="scientific">Hyphomicrobium nitrativorans NL23</name>
    <dbReference type="NCBI Taxonomy" id="1029756"/>
    <lineage>
        <taxon>Bacteria</taxon>
        <taxon>Pseudomonadati</taxon>
        <taxon>Pseudomonadota</taxon>
        <taxon>Alphaproteobacteria</taxon>
        <taxon>Hyphomicrobiales</taxon>
        <taxon>Hyphomicrobiaceae</taxon>
        <taxon>Hyphomicrobium</taxon>
    </lineage>
</organism>
<dbReference type="STRING" id="1029756.W911_11930"/>
<evidence type="ECO:0008006" key="4">
    <source>
        <dbReference type="Google" id="ProtNLM"/>
    </source>
</evidence>
<reference evidence="2 3" key="1">
    <citation type="journal article" date="2014" name="Genome Announc.">
        <title>Complete Genome Sequence of Hyphomicrobium nitrativorans Strain NL23, a Denitrifying Bacterium Isolated from Biofilm of a Methanol-Fed Denitrification System Treating Seawater at the Montreal Biodome.</title>
        <authorList>
            <person name="Martineau C."/>
            <person name="Villeneuve C."/>
            <person name="Mauffrey F."/>
            <person name="Villemur R."/>
        </authorList>
    </citation>
    <scope>NUCLEOTIDE SEQUENCE [LARGE SCALE GENOMIC DNA]</scope>
    <source>
        <strain evidence="2">NL23</strain>
    </source>
</reference>
<dbReference type="EMBL" id="CP006912">
    <property type="protein sequence ID" value="AHB50238.1"/>
    <property type="molecule type" value="Genomic_DNA"/>
</dbReference>
<evidence type="ECO:0000313" key="3">
    <source>
        <dbReference type="Proteomes" id="UP000018542"/>
    </source>
</evidence>
<evidence type="ECO:0000256" key="1">
    <source>
        <dbReference type="SAM" id="MobiDB-lite"/>
    </source>
</evidence>
<accession>V5SI71</accession>
<dbReference type="OrthoDB" id="7210926at2"/>
<gene>
    <name evidence="2" type="ORF">W911_11930</name>
</gene>
<dbReference type="RefSeq" id="WP_023787727.1">
    <property type="nucleotide sequence ID" value="NC_022997.1"/>
</dbReference>
<keyword evidence="3" id="KW-1185">Reference proteome</keyword>
<dbReference type="PATRIC" id="fig|1029756.8.peg.2476"/>
<name>V5SI71_9HYPH</name>
<protein>
    <recommendedName>
        <fullName evidence="4">PilZ domain-containing protein</fullName>
    </recommendedName>
</protein>
<dbReference type="HOGENOM" id="CLU_1978484_0_0_5"/>